<proteinExistence type="predicted"/>
<dbReference type="OrthoDB" id="3645989at2759"/>
<evidence type="ECO:0000313" key="1">
    <source>
        <dbReference type="EMBL" id="KAF7189396.1"/>
    </source>
</evidence>
<dbReference type="Gene3D" id="3.80.10.10">
    <property type="entry name" value="Ribonuclease Inhibitor"/>
    <property type="match status" value="1"/>
</dbReference>
<sequence length="339" mass="39138">MNTHNFEPLLASIEAKKRRNQAERTHRISEMAEDTRPLSNEQAGMLATPTQNASQNANTSNITPSPLQTLPGELIEKIALFTADEDLRRFRMTSRSVQNHTAEEFAVRHLTKMRFQLNEEDLRATLDVLRYEDFAKHVESVKVESFTTSIALTPTEVDLLEHLLTRLTTATHIEITDMDLYFNSQGPQPAPATSQLLRALCKNTLPNITSLAIERANVTRVDLERLFAFYSDTLTNMKLEEIHFENHDWDNILAFMRDKMHLEKLTLRCLYRDPRRTILDLNLGRIEKFLRNPVTKKIELYVMNFHKAEMSGEWAIKLGLNKILELEGSALFDAFIPWK</sequence>
<dbReference type="Proteomes" id="UP000660729">
    <property type="component" value="Unassembled WGS sequence"/>
</dbReference>
<accession>A0A8H6RG17</accession>
<dbReference type="EMBL" id="JABCIY010000189">
    <property type="protein sequence ID" value="KAF7189396.1"/>
    <property type="molecule type" value="Genomic_DNA"/>
</dbReference>
<name>A0A8H6RG17_9PEZI</name>
<gene>
    <name evidence="1" type="ORF">HII31_09241</name>
</gene>
<keyword evidence="2" id="KW-1185">Reference proteome</keyword>
<organism evidence="1 2">
    <name type="scientific">Pseudocercospora fuligena</name>
    <dbReference type="NCBI Taxonomy" id="685502"/>
    <lineage>
        <taxon>Eukaryota</taxon>
        <taxon>Fungi</taxon>
        <taxon>Dikarya</taxon>
        <taxon>Ascomycota</taxon>
        <taxon>Pezizomycotina</taxon>
        <taxon>Dothideomycetes</taxon>
        <taxon>Dothideomycetidae</taxon>
        <taxon>Mycosphaerellales</taxon>
        <taxon>Mycosphaerellaceae</taxon>
        <taxon>Pseudocercospora</taxon>
    </lineage>
</organism>
<evidence type="ECO:0000313" key="2">
    <source>
        <dbReference type="Proteomes" id="UP000660729"/>
    </source>
</evidence>
<protein>
    <recommendedName>
        <fullName evidence="3">F-box domain-containing protein</fullName>
    </recommendedName>
</protein>
<reference evidence="1" key="1">
    <citation type="submission" date="2020-04" db="EMBL/GenBank/DDBJ databases">
        <title>Draft genome resource of the tomato pathogen Pseudocercospora fuligena.</title>
        <authorList>
            <person name="Zaccaron A."/>
        </authorList>
    </citation>
    <scope>NUCLEOTIDE SEQUENCE</scope>
    <source>
        <strain evidence="1">PF001</strain>
    </source>
</reference>
<dbReference type="InterPro" id="IPR032675">
    <property type="entry name" value="LRR_dom_sf"/>
</dbReference>
<dbReference type="AlphaFoldDB" id="A0A8H6RG17"/>
<evidence type="ECO:0008006" key="3">
    <source>
        <dbReference type="Google" id="ProtNLM"/>
    </source>
</evidence>
<comment type="caution">
    <text evidence="1">The sequence shown here is derived from an EMBL/GenBank/DDBJ whole genome shotgun (WGS) entry which is preliminary data.</text>
</comment>